<gene>
    <name evidence="3" type="ORF">IDH44_13365</name>
</gene>
<accession>A0A927BVE3</accession>
<feature type="transmembrane region" description="Helical" evidence="2">
    <location>
        <begin position="440"/>
        <end position="463"/>
    </location>
</feature>
<evidence type="ECO:0000256" key="1">
    <source>
        <dbReference type="SAM" id="MobiDB-lite"/>
    </source>
</evidence>
<evidence type="ECO:0000313" key="3">
    <source>
        <dbReference type="EMBL" id="MBD2846189.1"/>
    </source>
</evidence>
<dbReference type="RefSeq" id="WP_190918386.1">
    <property type="nucleotide sequence ID" value="NZ_JACXIZ010000021.1"/>
</dbReference>
<feature type="compositionally biased region" description="Low complexity" evidence="1">
    <location>
        <begin position="684"/>
        <end position="703"/>
    </location>
</feature>
<evidence type="ECO:0000256" key="2">
    <source>
        <dbReference type="SAM" id="Phobius"/>
    </source>
</evidence>
<feature type="region of interest" description="Disordered" evidence="1">
    <location>
        <begin position="204"/>
        <end position="227"/>
    </location>
</feature>
<dbReference type="EMBL" id="JACXIZ010000021">
    <property type="protein sequence ID" value="MBD2846189.1"/>
    <property type="molecule type" value="Genomic_DNA"/>
</dbReference>
<comment type="caution">
    <text evidence="3">The sequence shown here is derived from an EMBL/GenBank/DDBJ whole genome shotgun (WGS) entry which is preliminary data.</text>
</comment>
<name>A0A927BVE3_9BACL</name>
<keyword evidence="4" id="KW-1185">Reference proteome</keyword>
<evidence type="ECO:0008006" key="5">
    <source>
        <dbReference type="Google" id="ProtNLM"/>
    </source>
</evidence>
<feature type="compositionally biased region" description="Low complexity" evidence="1">
    <location>
        <begin position="213"/>
        <end position="227"/>
    </location>
</feature>
<keyword evidence="2" id="KW-1133">Transmembrane helix</keyword>
<organism evidence="3 4">
    <name type="scientific">Paenibacillus sabuli</name>
    <dbReference type="NCBI Taxonomy" id="2772509"/>
    <lineage>
        <taxon>Bacteria</taxon>
        <taxon>Bacillati</taxon>
        <taxon>Bacillota</taxon>
        <taxon>Bacilli</taxon>
        <taxon>Bacillales</taxon>
        <taxon>Paenibacillaceae</taxon>
        <taxon>Paenibacillus</taxon>
    </lineage>
</organism>
<feature type="transmembrane region" description="Helical" evidence="2">
    <location>
        <begin position="472"/>
        <end position="489"/>
    </location>
</feature>
<sequence>MASAESLIKRIGKLENSLGKFNRSINQAADSLKRLNNATRKSSKSKAEKCCCEGNAGNKTGASKAAAADLSQTIKFMTTWIGKLTGLAFKSIKQLAVSTPKFLVQASKAIKQWSLAVPKVLKAAPSVIKGWAQAVPRLLKGAPAVMRQWAGAVPRLLKSAPGVLKGWASAVPKLLKAAPGVMKGWAAAGAKRFGKGAEVCKKQTEKACKPQTGSGNSGTSSSSGKTLNKLGRSALNAAIPLVIDGGMEQQKVLDTFIARTGDAEIGGAMFDKLKTNALNAGQDVTKALQNSLTLMPKVENYSQLEKLSGIAMQIQGSDATGKGGANGMSAIQAALKGDETGVAASLGVATSTVTASGIGELGKSGDIEGVIAALQRLTEQAGMGEQALNQMATTPSGMIESLKTKFLDGFATAGMNGIQAISPLLTLLTEAFQQGKFDPFFSGLTAAMQMLGQVVTSVGTWIIDNLDIVKTVLWSIAIVIAALGAIWLLNWLIAMWPVLAVIAGIAMLMMILGELGVSTEQILGFVGGLFMSLWAIVKNVFAMAWNTILSFAQFLANLFIDPVYTIKKLFYDLASQVLDYFGNLINSLVDKLNNLIKVGQNLGFNIDLIPTFPDSSELLEKWKPETDKNIVNLDHLKMEYEDLGDAFNTGYAGGSKLLQGAGSLLNGMPGAENDWTQDLGGMSPAAATGMPPAAGAATPPTAAMPTELDRVDEVGRIDEKVDISSEDIKLMRELAEMKNIQNFVSLTPTVSVQTGDINNNTDVDSVITRIETVLSEQIASSARGAYA</sequence>
<dbReference type="AlphaFoldDB" id="A0A927BVE3"/>
<dbReference type="Proteomes" id="UP000621560">
    <property type="component" value="Unassembled WGS sequence"/>
</dbReference>
<protein>
    <recommendedName>
        <fullName evidence="5">Tape measure protein</fullName>
    </recommendedName>
</protein>
<evidence type="ECO:0000313" key="4">
    <source>
        <dbReference type="Proteomes" id="UP000621560"/>
    </source>
</evidence>
<keyword evidence="2" id="KW-0472">Membrane</keyword>
<feature type="region of interest" description="Disordered" evidence="1">
    <location>
        <begin position="669"/>
        <end position="703"/>
    </location>
</feature>
<keyword evidence="2" id="KW-0812">Transmembrane</keyword>
<feature type="transmembrane region" description="Helical" evidence="2">
    <location>
        <begin position="495"/>
        <end position="515"/>
    </location>
</feature>
<reference evidence="3" key="1">
    <citation type="submission" date="2020-09" db="EMBL/GenBank/DDBJ databases">
        <title>A novel bacterium of genus Paenibacillus, isolated from South China Sea.</title>
        <authorList>
            <person name="Huang H."/>
            <person name="Mo K."/>
            <person name="Hu Y."/>
        </authorList>
    </citation>
    <scope>NUCLEOTIDE SEQUENCE</scope>
    <source>
        <strain evidence="3">IB182496</strain>
    </source>
</reference>
<feature type="transmembrane region" description="Helical" evidence="2">
    <location>
        <begin position="522"/>
        <end position="537"/>
    </location>
</feature>
<proteinExistence type="predicted"/>